<name>A0A7S4GAS6_9EUGL</name>
<accession>A0A7S4GAS6</accession>
<gene>
    <name evidence="2" type="ORF">EGYM00163_LOCUS41966</name>
</gene>
<reference evidence="2" key="1">
    <citation type="submission" date="2021-01" db="EMBL/GenBank/DDBJ databases">
        <authorList>
            <person name="Corre E."/>
            <person name="Pelletier E."/>
            <person name="Niang G."/>
            <person name="Scheremetjew M."/>
            <person name="Finn R."/>
            <person name="Kale V."/>
            <person name="Holt S."/>
            <person name="Cochrane G."/>
            <person name="Meng A."/>
            <person name="Brown T."/>
            <person name="Cohen L."/>
        </authorList>
    </citation>
    <scope>NUCLEOTIDE SEQUENCE</scope>
    <source>
        <strain evidence="2">CCMP1594</strain>
    </source>
</reference>
<proteinExistence type="predicted"/>
<feature type="region of interest" description="Disordered" evidence="1">
    <location>
        <begin position="273"/>
        <end position="311"/>
    </location>
</feature>
<protein>
    <submittedName>
        <fullName evidence="2">Uncharacterized protein</fullName>
    </submittedName>
</protein>
<feature type="compositionally biased region" description="Basic and acidic residues" evidence="1">
    <location>
        <begin position="273"/>
        <end position="299"/>
    </location>
</feature>
<organism evidence="2">
    <name type="scientific">Eutreptiella gymnastica</name>
    <dbReference type="NCBI Taxonomy" id="73025"/>
    <lineage>
        <taxon>Eukaryota</taxon>
        <taxon>Discoba</taxon>
        <taxon>Euglenozoa</taxon>
        <taxon>Euglenida</taxon>
        <taxon>Spirocuta</taxon>
        <taxon>Euglenophyceae</taxon>
        <taxon>Eutreptiales</taxon>
        <taxon>Eutreptiaceae</taxon>
        <taxon>Eutreptiella</taxon>
    </lineage>
</organism>
<dbReference type="EMBL" id="HBJA01121932">
    <property type="protein sequence ID" value="CAE0830685.1"/>
    <property type="molecule type" value="Transcribed_RNA"/>
</dbReference>
<evidence type="ECO:0000256" key="1">
    <source>
        <dbReference type="SAM" id="MobiDB-lite"/>
    </source>
</evidence>
<feature type="compositionally biased region" description="Low complexity" evidence="1">
    <location>
        <begin position="300"/>
        <end position="311"/>
    </location>
</feature>
<dbReference type="AlphaFoldDB" id="A0A7S4GAS6"/>
<evidence type="ECO:0000313" key="2">
    <source>
        <dbReference type="EMBL" id="CAE0830685.1"/>
    </source>
</evidence>
<sequence length="311" mass="33156">MAEKPAAETRSLYQVVQDGIDAARSKIEDVRGTLKDFDAKQQASSAMESASTYLAATIDRAQEALGDLSRTTQTWKENATEVPVRALSGAFARVNEALTELRDLAKTYDEKYKLSSTVSAAIADPQHQASVALAAAASCAANASAAATAQLQGVSDGLKVRIMNAAELGLQKALPAAVAADERLSLTAKVTVAHDVVTQRVKEFNETYAVADRLKEVDERFSLTQYCTSALGAAQGLDQRVTGGKLEPAVLSAYDMGLQMVGYVIAKYEEAKKKEDETKVDTAKEVPKKEAPREKEAKQAPEVAAPETATA</sequence>